<dbReference type="GO" id="GO:0005886">
    <property type="term" value="C:plasma membrane"/>
    <property type="evidence" value="ECO:0007669"/>
    <property type="project" value="UniProtKB-SubCell"/>
</dbReference>
<evidence type="ECO:0000256" key="8">
    <source>
        <dbReference type="SAM" id="Phobius"/>
    </source>
</evidence>
<feature type="transmembrane region" description="Helical" evidence="8">
    <location>
        <begin position="158"/>
        <end position="178"/>
    </location>
</feature>
<keyword evidence="7 8" id="KW-0472">Membrane</keyword>
<organism evidence="10 11">
    <name type="scientific">Candidatus Onthenecus intestinigallinarum</name>
    <dbReference type="NCBI Taxonomy" id="2840875"/>
    <lineage>
        <taxon>Bacteria</taxon>
        <taxon>Bacillati</taxon>
        <taxon>Bacillota</taxon>
        <taxon>Clostridia</taxon>
        <taxon>Eubacteriales</taxon>
        <taxon>Candidatus Onthenecus</taxon>
    </lineage>
</organism>
<evidence type="ECO:0000256" key="5">
    <source>
        <dbReference type="ARBA" id="ARBA00022692"/>
    </source>
</evidence>
<dbReference type="InterPro" id="IPR038731">
    <property type="entry name" value="RgtA/B/C-like"/>
</dbReference>
<gene>
    <name evidence="10" type="ORF">IAB73_03845</name>
</gene>
<evidence type="ECO:0000256" key="3">
    <source>
        <dbReference type="ARBA" id="ARBA00022676"/>
    </source>
</evidence>
<evidence type="ECO:0000256" key="7">
    <source>
        <dbReference type="ARBA" id="ARBA00023136"/>
    </source>
</evidence>
<evidence type="ECO:0000256" key="6">
    <source>
        <dbReference type="ARBA" id="ARBA00022989"/>
    </source>
</evidence>
<feature type="transmembrane region" description="Helical" evidence="8">
    <location>
        <begin position="338"/>
        <end position="358"/>
    </location>
</feature>
<evidence type="ECO:0000313" key="10">
    <source>
        <dbReference type="EMBL" id="HIQ71328.1"/>
    </source>
</evidence>
<sequence>MPGLTGFVFGFALIVLFCLSLSDRCCARLNALRPLRAAGDALHRLARRRYWLLFALAMAAALFLRLYRWPNLPAGAQCDEVMSGVDAYALALYGTDRFGTSLPAMLWGWGYGQQSAFLAYFSSLFLRFMEPSLVALRLPMLLLALASLVVLWDFARRIAGRGYALIALWFCAVCPWHIMLSRWSIDANTFSLMLLFSCDALAAGLGRRPMLYVSMALFGLTMYTYGIAVYSVPVLLVALAAYLLLRGKVRPLQLLACVGIYLVVAGPLLMTMAVNTFGWETMRLGPITMQFFSESERKQDIIFFANEPFFQRLFGDLTQYLDNTLLQRGFAENFSVRGYHTLFTFTGPMMLLGGLLLWRRRRTGMLRGEACTADGLRVTEGYILLALMASMFFAGLCTVGGHIWRINGSYFPLLLLACYALRFICRRVRIFALPVALMYLVAAVGCGVTLFGERTLGDGNTVTTRYGETNALIAARDLPFEHMYIRVGDDEDEFTAAELRVLYFHGITAAQWRGEEPLPSGKMYVDTYEYWGESDWAFEYDVEENAAYVLRPSDLETFDAEGFTLMRFYDGALAYPTQFMPQDLLMEGGDAS</sequence>
<dbReference type="AlphaFoldDB" id="A0A9D1CQP4"/>
<feature type="transmembrane region" description="Helical" evidence="8">
    <location>
        <begin position="6"/>
        <end position="29"/>
    </location>
</feature>
<dbReference type="PANTHER" id="PTHR33908">
    <property type="entry name" value="MANNOSYLTRANSFERASE YKCB-RELATED"/>
    <property type="match status" value="1"/>
</dbReference>
<dbReference type="InterPro" id="IPR050297">
    <property type="entry name" value="LipidA_mod_glycosyltrf_83"/>
</dbReference>
<keyword evidence="2" id="KW-1003">Cell membrane</keyword>
<evidence type="ECO:0000313" key="11">
    <source>
        <dbReference type="Proteomes" id="UP000886887"/>
    </source>
</evidence>
<keyword evidence="3" id="KW-0328">Glycosyltransferase</keyword>
<protein>
    <submittedName>
        <fullName evidence="10">Glycosyltransferase family 39 protein</fullName>
    </submittedName>
</protein>
<keyword evidence="5 8" id="KW-0812">Transmembrane</keyword>
<dbReference type="Pfam" id="PF13231">
    <property type="entry name" value="PMT_2"/>
    <property type="match status" value="1"/>
</dbReference>
<evidence type="ECO:0000259" key="9">
    <source>
        <dbReference type="Pfam" id="PF13231"/>
    </source>
</evidence>
<dbReference type="GO" id="GO:0016763">
    <property type="term" value="F:pentosyltransferase activity"/>
    <property type="evidence" value="ECO:0007669"/>
    <property type="project" value="TreeGrafter"/>
</dbReference>
<comment type="caution">
    <text evidence="10">The sequence shown here is derived from an EMBL/GenBank/DDBJ whole genome shotgun (WGS) entry which is preliminary data.</text>
</comment>
<name>A0A9D1CQP4_9FIRM</name>
<comment type="subcellular location">
    <subcellularLocation>
        <location evidence="1">Cell membrane</location>
        <topology evidence="1">Multi-pass membrane protein</topology>
    </subcellularLocation>
</comment>
<dbReference type="PANTHER" id="PTHR33908:SF11">
    <property type="entry name" value="MEMBRANE PROTEIN"/>
    <property type="match status" value="1"/>
</dbReference>
<feature type="domain" description="Glycosyltransferase RgtA/B/C/D-like" evidence="9">
    <location>
        <begin position="117"/>
        <end position="268"/>
    </location>
</feature>
<feature type="transmembrane region" description="Helical" evidence="8">
    <location>
        <begin position="382"/>
        <end position="403"/>
    </location>
</feature>
<reference evidence="10" key="1">
    <citation type="submission" date="2020-10" db="EMBL/GenBank/DDBJ databases">
        <authorList>
            <person name="Gilroy R."/>
        </authorList>
    </citation>
    <scope>NUCLEOTIDE SEQUENCE</scope>
    <source>
        <strain evidence="10">ChiSxjej2B14-6234</strain>
    </source>
</reference>
<keyword evidence="6 8" id="KW-1133">Transmembrane helix</keyword>
<dbReference type="Proteomes" id="UP000886887">
    <property type="component" value="Unassembled WGS sequence"/>
</dbReference>
<dbReference type="EMBL" id="DVFJ01000010">
    <property type="protein sequence ID" value="HIQ71328.1"/>
    <property type="molecule type" value="Genomic_DNA"/>
</dbReference>
<accession>A0A9D1CQP4</accession>
<dbReference type="GO" id="GO:0009103">
    <property type="term" value="P:lipopolysaccharide biosynthetic process"/>
    <property type="evidence" value="ECO:0007669"/>
    <property type="project" value="UniProtKB-ARBA"/>
</dbReference>
<feature type="transmembrane region" description="Helical" evidence="8">
    <location>
        <begin position="50"/>
        <end position="67"/>
    </location>
</feature>
<feature type="transmembrane region" description="Helical" evidence="8">
    <location>
        <begin position="409"/>
        <end position="425"/>
    </location>
</feature>
<evidence type="ECO:0000256" key="1">
    <source>
        <dbReference type="ARBA" id="ARBA00004651"/>
    </source>
</evidence>
<feature type="transmembrane region" description="Helical" evidence="8">
    <location>
        <begin position="432"/>
        <end position="452"/>
    </location>
</feature>
<feature type="transmembrane region" description="Helical" evidence="8">
    <location>
        <begin position="222"/>
        <end position="245"/>
    </location>
</feature>
<evidence type="ECO:0000256" key="4">
    <source>
        <dbReference type="ARBA" id="ARBA00022679"/>
    </source>
</evidence>
<feature type="transmembrane region" description="Helical" evidence="8">
    <location>
        <begin position="252"/>
        <end position="274"/>
    </location>
</feature>
<proteinExistence type="predicted"/>
<evidence type="ECO:0000256" key="2">
    <source>
        <dbReference type="ARBA" id="ARBA00022475"/>
    </source>
</evidence>
<keyword evidence="4" id="KW-0808">Transferase</keyword>
<feature type="transmembrane region" description="Helical" evidence="8">
    <location>
        <begin position="133"/>
        <end position="152"/>
    </location>
</feature>
<reference evidence="10" key="2">
    <citation type="journal article" date="2021" name="PeerJ">
        <title>Extensive microbial diversity within the chicken gut microbiome revealed by metagenomics and culture.</title>
        <authorList>
            <person name="Gilroy R."/>
            <person name="Ravi A."/>
            <person name="Getino M."/>
            <person name="Pursley I."/>
            <person name="Horton D.L."/>
            <person name="Alikhan N.F."/>
            <person name="Baker D."/>
            <person name="Gharbi K."/>
            <person name="Hall N."/>
            <person name="Watson M."/>
            <person name="Adriaenssens E.M."/>
            <person name="Foster-Nyarko E."/>
            <person name="Jarju S."/>
            <person name="Secka A."/>
            <person name="Antonio M."/>
            <person name="Oren A."/>
            <person name="Chaudhuri R.R."/>
            <person name="La Ragione R."/>
            <person name="Hildebrand F."/>
            <person name="Pallen M.J."/>
        </authorList>
    </citation>
    <scope>NUCLEOTIDE SEQUENCE</scope>
    <source>
        <strain evidence="10">ChiSxjej2B14-6234</strain>
    </source>
</reference>